<dbReference type="InterPro" id="IPR009072">
    <property type="entry name" value="Histone-fold"/>
</dbReference>
<sequence length="169" mass="19314">MTTATTKQRSKLPRAQVQNAIKEELQGIRVSTALADQICDCAVFFVEELTRQSLGEQNSKTGGRKVDPERMKESLREMGFSDCISESSLTEMKKKQDDKKERKKKRNIEFTPEEIAEQQRQLEEARERFQMEQKAEKSKNLPEKSEEGAEGGAQQSTDADIPDFADFDF</sequence>
<accession>A0ABQ9YER1</accession>
<comment type="caution">
    <text evidence="2">The sequence shown here is derived from an EMBL/GenBank/DDBJ whole genome shotgun (WGS) entry which is preliminary data.</text>
</comment>
<feature type="compositionally biased region" description="Basic and acidic residues" evidence="1">
    <location>
        <begin position="91"/>
        <end position="100"/>
    </location>
</feature>
<feature type="compositionally biased region" description="Basic and acidic residues" evidence="1">
    <location>
        <begin position="120"/>
        <end position="147"/>
    </location>
</feature>
<dbReference type="Gene3D" id="1.10.20.10">
    <property type="entry name" value="Histone, subunit A"/>
    <property type="match status" value="1"/>
</dbReference>
<evidence type="ECO:0000313" key="2">
    <source>
        <dbReference type="EMBL" id="KAK2962227.1"/>
    </source>
</evidence>
<proteinExistence type="predicted"/>
<reference evidence="2 3" key="1">
    <citation type="journal article" date="2022" name="bioRxiv">
        <title>Genomics of Preaxostyla Flagellates Illuminates Evolutionary Transitions and the Path Towards Mitochondrial Loss.</title>
        <authorList>
            <person name="Novak L.V.F."/>
            <person name="Treitli S.C."/>
            <person name="Pyrih J."/>
            <person name="Halakuc P."/>
            <person name="Pipaliya S.V."/>
            <person name="Vacek V."/>
            <person name="Brzon O."/>
            <person name="Soukal P."/>
            <person name="Eme L."/>
            <person name="Dacks J.B."/>
            <person name="Karnkowska A."/>
            <person name="Elias M."/>
            <person name="Hampl V."/>
        </authorList>
    </citation>
    <scope>NUCLEOTIDE SEQUENCE [LARGE SCALE GENOMIC DNA]</scope>
    <source>
        <strain evidence="2">NAU3</strain>
        <tissue evidence="2">Gut</tissue>
    </source>
</reference>
<feature type="region of interest" description="Disordered" evidence="1">
    <location>
        <begin position="52"/>
        <end position="169"/>
    </location>
</feature>
<feature type="compositionally biased region" description="Acidic residues" evidence="1">
    <location>
        <begin position="160"/>
        <end position="169"/>
    </location>
</feature>
<evidence type="ECO:0000313" key="3">
    <source>
        <dbReference type="Proteomes" id="UP001281761"/>
    </source>
</evidence>
<dbReference type="Proteomes" id="UP001281761">
    <property type="component" value="Unassembled WGS sequence"/>
</dbReference>
<keyword evidence="3" id="KW-1185">Reference proteome</keyword>
<protein>
    <recommendedName>
        <fullName evidence="4">Transcription factor CBF/NF-Y/archaeal histone domain-containing protein</fullName>
    </recommendedName>
</protein>
<organism evidence="2 3">
    <name type="scientific">Blattamonas nauphoetae</name>
    <dbReference type="NCBI Taxonomy" id="2049346"/>
    <lineage>
        <taxon>Eukaryota</taxon>
        <taxon>Metamonada</taxon>
        <taxon>Preaxostyla</taxon>
        <taxon>Oxymonadida</taxon>
        <taxon>Blattamonas</taxon>
    </lineage>
</organism>
<feature type="compositionally biased region" description="Polar residues" evidence="1">
    <location>
        <begin position="52"/>
        <end position="61"/>
    </location>
</feature>
<dbReference type="SUPFAM" id="SSF47113">
    <property type="entry name" value="Histone-fold"/>
    <property type="match status" value="1"/>
</dbReference>
<evidence type="ECO:0000256" key="1">
    <source>
        <dbReference type="SAM" id="MobiDB-lite"/>
    </source>
</evidence>
<gene>
    <name evidence="2" type="ORF">BLNAU_2887</name>
</gene>
<evidence type="ECO:0008006" key="4">
    <source>
        <dbReference type="Google" id="ProtNLM"/>
    </source>
</evidence>
<dbReference type="EMBL" id="JARBJD010000012">
    <property type="protein sequence ID" value="KAK2962227.1"/>
    <property type="molecule type" value="Genomic_DNA"/>
</dbReference>
<name>A0ABQ9YER1_9EUKA</name>
<feature type="compositionally biased region" description="Basic and acidic residues" evidence="1">
    <location>
        <begin position="64"/>
        <end position="76"/>
    </location>
</feature>